<proteinExistence type="predicted"/>
<sequence length="129" mass="15791">MKKIVMHDKRCEFRRNNVKFELFRENFIVSYMTPENRANCCRSGIKEILVHNVPEAEVKTFWYTMWNTREEKERDYSDYLNKFVPCSDTPRIFPSLFEFLNIIKFLKIGKLPVVMEHIQFFNKKMTWLH</sequence>
<organism evidence="1 2">
    <name type="scientific">Nosema granulosis</name>
    <dbReference type="NCBI Taxonomy" id="83296"/>
    <lineage>
        <taxon>Eukaryota</taxon>
        <taxon>Fungi</taxon>
        <taxon>Fungi incertae sedis</taxon>
        <taxon>Microsporidia</taxon>
        <taxon>Nosematidae</taxon>
        <taxon>Nosema</taxon>
    </lineage>
</organism>
<accession>A0A9P6GWV1</accession>
<gene>
    <name evidence="1" type="ORF">NGRA_2569</name>
</gene>
<reference evidence="1 2" key="1">
    <citation type="journal article" date="2020" name="Genome Biol. Evol.">
        <title>Comparative genomics of strictly vertically transmitted, feminizing microsporidia endosymbionts of amphipod crustaceans.</title>
        <authorList>
            <person name="Cormier A."/>
            <person name="Chebbi M.A."/>
            <person name="Giraud I."/>
            <person name="Wattier R."/>
            <person name="Teixeira M."/>
            <person name="Gilbert C."/>
            <person name="Rigaud T."/>
            <person name="Cordaux R."/>
        </authorList>
    </citation>
    <scope>NUCLEOTIDE SEQUENCE [LARGE SCALE GENOMIC DNA]</scope>
    <source>
        <strain evidence="1 2">Ou3-Ou53</strain>
    </source>
</reference>
<evidence type="ECO:0000313" key="2">
    <source>
        <dbReference type="Proteomes" id="UP000740883"/>
    </source>
</evidence>
<evidence type="ECO:0000313" key="1">
    <source>
        <dbReference type="EMBL" id="KAF9761545.1"/>
    </source>
</evidence>
<dbReference type="EMBL" id="SBJO01000310">
    <property type="protein sequence ID" value="KAF9761545.1"/>
    <property type="molecule type" value="Genomic_DNA"/>
</dbReference>
<keyword evidence="2" id="KW-1185">Reference proteome</keyword>
<protein>
    <submittedName>
        <fullName evidence="1">Uncharacterized protein</fullName>
    </submittedName>
</protein>
<comment type="caution">
    <text evidence="1">The sequence shown here is derived from an EMBL/GenBank/DDBJ whole genome shotgun (WGS) entry which is preliminary data.</text>
</comment>
<name>A0A9P6GWV1_9MICR</name>
<dbReference type="AlphaFoldDB" id="A0A9P6GWV1"/>
<dbReference type="Proteomes" id="UP000740883">
    <property type="component" value="Unassembled WGS sequence"/>
</dbReference>